<protein>
    <submittedName>
        <fullName evidence="2">Uncharacterized protein</fullName>
    </submittedName>
</protein>
<evidence type="ECO:0000256" key="1">
    <source>
        <dbReference type="SAM" id="MobiDB-lite"/>
    </source>
</evidence>
<dbReference type="AlphaFoldDB" id="A0A1C7LYY4"/>
<sequence>MPADISVGTAPHLALQEHRPVARSLCRWVSDEGMTANEGRRRRSPAFHLAVDLTRRERKECMNGHLIEKAVVADAYPDPESALPREGGTPGELRER</sequence>
<dbReference type="Proteomes" id="UP000092993">
    <property type="component" value="Unassembled WGS sequence"/>
</dbReference>
<feature type="region of interest" description="Disordered" evidence="1">
    <location>
        <begin position="76"/>
        <end position="96"/>
    </location>
</feature>
<comment type="caution">
    <text evidence="2">The sequence shown here is derived from an EMBL/GenBank/DDBJ whole genome shotgun (WGS) entry which is preliminary data.</text>
</comment>
<evidence type="ECO:0000313" key="3">
    <source>
        <dbReference type="Proteomes" id="UP000092993"/>
    </source>
</evidence>
<reference evidence="2 3" key="1">
    <citation type="submission" date="2016-03" db="EMBL/GenBank/DDBJ databases">
        <title>Whole genome sequencing of Grifola frondosa 9006-11.</title>
        <authorList>
            <person name="Min B."/>
            <person name="Park H."/>
            <person name="Kim J.-G."/>
            <person name="Cho H."/>
            <person name="Oh Y.-L."/>
            <person name="Kong W.-S."/>
            <person name="Choi I.-G."/>
        </authorList>
    </citation>
    <scope>NUCLEOTIDE SEQUENCE [LARGE SCALE GENOMIC DNA]</scope>
    <source>
        <strain evidence="2 3">9006-11</strain>
    </source>
</reference>
<evidence type="ECO:0000313" key="2">
    <source>
        <dbReference type="EMBL" id="OBZ69882.1"/>
    </source>
</evidence>
<gene>
    <name evidence="2" type="ORF">A0H81_10251</name>
</gene>
<accession>A0A1C7LYY4</accession>
<proteinExistence type="predicted"/>
<dbReference type="EMBL" id="LUGG01000015">
    <property type="protein sequence ID" value="OBZ69882.1"/>
    <property type="molecule type" value="Genomic_DNA"/>
</dbReference>
<name>A0A1C7LYY4_GRIFR</name>
<organism evidence="2 3">
    <name type="scientific">Grifola frondosa</name>
    <name type="common">Maitake</name>
    <name type="synonym">Polyporus frondosus</name>
    <dbReference type="NCBI Taxonomy" id="5627"/>
    <lineage>
        <taxon>Eukaryota</taxon>
        <taxon>Fungi</taxon>
        <taxon>Dikarya</taxon>
        <taxon>Basidiomycota</taxon>
        <taxon>Agaricomycotina</taxon>
        <taxon>Agaricomycetes</taxon>
        <taxon>Polyporales</taxon>
        <taxon>Grifolaceae</taxon>
        <taxon>Grifola</taxon>
    </lineage>
</organism>
<keyword evidence="3" id="KW-1185">Reference proteome</keyword>